<proteinExistence type="inferred from homology"/>
<evidence type="ECO:0000313" key="10">
    <source>
        <dbReference type="Proteomes" id="UP000233535"/>
    </source>
</evidence>
<dbReference type="GO" id="GO:0016829">
    <property type="term" value="F:lyase activity"/>
    <property type="evidence" value="ECO:0007669"/>
    <property type="project" value="UniProtKB-KW"/>
</dbReference>
<keyword evidence="4 8" id="KW-0378">Hydrolase</keyword>
<keyword evidence="10" id="KW-1185">Reference proteome</keyword>
<keyword evidence="2 8" id="KW-0645">Protease</keyword>
<dbReference type="GO" id="GO:0008233">
    <property type="term" value="F:peptidase activity"/>
    <property type="evidence" value="ECO:0007669"/>
    <property type="project" value="UniProtKB-KW"/>
</dbReference>
<evidence type="ECO:0000256" key="2">
    <source>
        <dbReference type="ARBA" id="ARBA00022670"/>
    </source>
</evidence>
<dbReference type="SUPFAM" id="SSF143081">
    <property type="entry name" value="BB1717-like"/>
    <property type="match status" value="1"/>
</dbReference>
<dbReference type="InterPro" id="IPR036590">
    <property type="entry name" value="SRAP-like"/>
</dbReference>
<evidence type="ECO:0000256" key="3">
    <source>
        <dbReference type="ARBA" id="ARBA00022763"/>
    </source>
</evidence>
<evidence type="ECO:0000256" key="4">
    <source>
        <dbReference type="ARBA" id="ARBA00022801"/>
    </source>
</evidence>
<protein>
    <recommendedName>
        <fullName evidence="8">Abasic site processing protein</fullName>
        <ecNumber evidence="8">3.4.-.-</ecNumber>
    </recommendedName>
</protein>
<dbReference type="EC" id="3.4.-.-" evidence="8"/>
<gene>
    <name evidence="9" type="ORF">BZG02_14620</name>
</gene>
<name>A0A2N3HUV8_9BACT</name>
<organism evidence="9 10">
    <name type="scientific">Labilibaculum filiforme</name>
    <dbReference type="NCBI Taxonomy" id="1940526"/>
    <lineage>
        <taxon>Bacteria</taxon>
        <taxon>Pseudomonadati</taxon>
        <taxon>Bacteroidota</taxon>
        <taxon>Bacteroidia</taxon>
        <taxon>Marinilabiliales</taxon>
        <taxon>Marinifilaceae</taxon>
        <taxon>Labilibaculum</taxon>
    </lineage>
</organism>
<keyword evidence="5" id="KW-0190">Covalent protein-DNA linkage</keyword>
<dbReference type="GO" id="GO:0003697">
    <property type="term" value="F:single-stranded DNA binding"/>
    <property type="evidence" value="ECO:0007669"/>
    <property type="project" value="InterPro"/>
</dbReference>
<reference evidence="9 10" key="1">
    <citation type="journal article" date="2017" name="Front. Microbiol.">
        <title>Labilibaculum manganireducens gen. nov., sp. nov. and Labilibaculum filiforme sp. nov., Novel Bacteroidetes Isolated from Subsurface Sediments of the Baltic Sea.</title>
        <authorList>
            <person name="Vandieken V."/>
            <person name="Marshall I.P."/>
            <person name="Niemann H."/>
            <person name="Engelen B."/>
            <person name="Cypionka H."/>
        </authorList>
    </citation>
    <scope>NUCLEOTIDE SEQUENCE [LARGE SCALE GENOMIC DNA]</scope>
    <source>
        <strain evidence="9 10">59.16B</strain>
    </source>
</reference>
<dbReference type="InterPro" id="IPR003738">
    <property type="entry name" value="SRAP"/>
</dbReference>
<keyword evidence="3" id="KW-0227">DNA damage</keyword>
<evidence type="ECO:0000256" key="6">
    <source>
        <dbReference type="ARBA" id="ARBA00023125"/>
    </source>
</evidence>
<dbReference type="Proteomes" id="UP000233535">
    <property type="component" value="Unassembled WGS sequence"/>
</dbReference>
<dbReference type="Pfam" id="PF02586">
    <property type="entry name" value="SRAP"/>
    <property type="match status" value="1"/>
</dbReference>
<comment type="caution">
    <text evidence="9">The sequence shown here is derived from an EMBL/GenBank/DDBJ whole genome shotgun (WGS) entry which is preliminary data.</text>
</comment>
<dbReference type="OrthoDB" id="9782620at2"/>
<accession>A0A2N3HUV8</accession>
<evidence type="ECO:0000256" key="5">
    <source>
        <dbReference type="ARBA" id="ARBA00023124"/>
    </source>
</evidence>
<dbReference type="GO" id="GO:0106300">
    <property type="term" value="P:protein-DNA covalent cross-linking repair"/>
    <property type="evidence" value="ECO:0007669"/>
    <property type="project" value="InterPro"/>
</dbReference>
<evidence type="ECO:0000256" key="8">
    <source>
        <dbReference type="RuleBase" id="RU364100"/>
    </source>
</evidence>
<dbReference type="GO" id="GO:0006508">
    <property type="term" value="P:proteolysis"/>
    <property type="evidence" value="ECO:0007669"/>
    <property type="project" value="UniProtKB-KW"/>
</dbReference>
<keyword evidence="7" id="KW-0456">Lyase</keyword>
<comment type="similarity">
    <text evidence="1 8">Belongs to the SOS response-associated peptidase family.</text>
</comment>
<dbReference type="RefSeq" id="WP_101262194.1">
    <property type="nucleotide sequence ID" value="NZ_MVDD01000011.1"/>
</dbReference>
<dbReference type="AlphaFoldDB" id="A0A2N3HUV8"/>
<dbReference type="EMBL" id="MVDD01000011">
    <property type="protein sequence ID" value="PKQ61856.1"/>
    <property type="molecule type" value="Genomic_DNA"/>
</dbReference>
<evidence type="ECO:0000313" key="9">
    <source>
        <dbReference type="EMBL" id="PKQ61856.1"/>
    </source>
</evidence>
<sequence length="254" mass="29642">MCYDIQTKLEAQLKRARRMNQKEVIRDLETTLEPYLAQWYHVSGFEHPSLLIYTNETPTLPSPATWGLIREWTKNREQANKLRRKTINARGESIFDKASFRYAAIHKHCLITVNGFYEHHHRAKKTFPYYIQQKDGNPMTIAGLCSDWFDQETEKTQRTFCIVTCKANLLLSKIHNNPKLSEARMPLILSDEKADEWLLPIDNLNAKKYIQNKVHPSSKKLISHTVRPLRGKLAIGNLPDASKVYLYDELNELF</sequence>
<dbReference type="PANTHER" id="PTHR13604">
    <property type="entry name" value="DC12-RELATED"/>
    <property type="match status" value="1"/>
</dbReference>
<evidence type="ECO:0000256" key="1">
    <source>
        <dbReference type="ARBA" id="ARBA00008136"/>
    </source>
</evidence>
<dbReference type="Gene3D" id="3.90.1680.10">
    <property type="entry name" value="SOS response associated peptidase-like"/>
    <property type="match status" value="1"/>
</dbReference>
<dbReference type="PANTHER" id="PTHR13604:SF0">
    <property type="entry name" value="ABASIC SITE PROCESSING PROTEIN HMCES"/>
    <property type="match status" value="1"/>
</dbReference>
<evidence type="ECO:0000256" key="7">
    <source>
        <dbReference type="ARBA" id="ARBA00023239"/>
    </source>
</evidence>
<keyword evidence="6" id="KW-0238">DNA-binding</keyword>